<name>A0A6S7B740_9BURK</name>
<sequence>MTRRAGRCERHRRTGKHGLMKERVFQQRVQCTVPLDFYRAEIMFELLSGVFKSVLKRVALCVDARYGTTYSRPPSPATPGSRRHGHIATA</sequence>
<feature type="region of interest" description="Disordered" evidence="1">
    <location>
        <begin position="69"/>
        <end position="90"/>
    </location>
</feature>
<gene>
    <name evidence="2" type="ORF">LMG28614_01289</name>
</gene>
<accession>A0A6S7B740</accession>
<dbReference type="AlphaFoldDB" id="A0A6S7B740"/>
<keyword evidence="3" id="KW-1185">Reference proteome</keyword>
<evidence type="ECO:0000313" key="3">
    <source>
        <dbReference type="Proteomes" id="UP000494365"/>
    </source>
</evidence>
<proteinExistence type="predicted"/>
<dbReference type="EMBL" id="CADIKK010000004">
    <property type="protein sequence ID" value="CAB3781557.1"/>
    <property type="molecule type" value="Genomic_DNA"/>
</dbReference>
<feature type="compositionally biased region" description="Basic residues" evidence="1">
    <location>
        <begin position="81"/>
        <end position="90"/>
    </location>
</feature>
<protein>
    <submittedName>
        <fullName evidence="2">Uncharacterized protein</fullName>
    </submittedName>
</protein>
<reference evidence="2 3" key="1">
    <citation type="submission" date="2020-04" db="EMBL/GenBank/DDBJ databases">
        <authorList>
            <person name="De Canck E."/>
        </authorList>
    </citation>
    <scope>NUCLEOTIDE SEQUENCE [LARGE SCALE GENOMIC DNA]</scope>
    <source>
        <strain evidence="2 3">LMG 28614</strain>
    </source>
</reference>
<organism evidence="2 3">
    <name type="scientific">Paraburkholderia ultramafica</name>
    <dbReference type="NCBI Taxonomy" id="1544867"/>
    <lineage>
        <taxon>Bacteria</taxon>
        <taxon>Pseudomonadati</taxon>
        <taxon>Pseudomonadota</taxon>
        <taxon>Betaproteobacteria</taxon>
        <taxon>Burkholderiales</taxon>
        <taxon>Burkholderiaceae</taxon>
        <taxon>Paraburkholderia</taxon>
    </lineage>
</organism>
<evidence type="ECO:0000313" key="2">
    <source>
        <dbReference type="EMBL" id="CAB3781557.1"/>
    </source>
</evidence>
<dbReference type="Proteomes" id="UP000494365">
    <property type="component" value="Unassembled WGS sequence"/>
</dbReference>
<evidence type="ECO:0000256" key="1">
    <source>
        <dbReference type="SAM" id="MobiDB-lite"/>
    </source>
</evidence>